<dbReference type="EMBL" id="AFWH01000012">
    <property type="protein sequence ID" value="EGU52603.1"/>
    <property type="molecule type" value="Genomic_DNA"/>
</dbReference>
<dbReference type="NCBIfam" id="TIGR02532">
    <property type="entry name" value="IV_pilin_GFxxxE"/>
    <property type="match status" value="1"/>
</dbReference>
<sequence length="187" mass="20735">MKSYSNRGFTLIELVVVIVILGVLAVTAAPRFLNYQRDAHLARADAAFASFETSVALYHSKWLTEGEPTGIVDYGQGDVYPSATGFPISVNQTPLATNDNDTILIRGGDCVLLWNALVDTDLEIRSQHDDPGTVLPSQEEIVSWYTSGNECYYYYTPSFTIEERLPILYYSPQTGETRQTTEMASSS</sequence>
<dbReference type="Proteomes" id="UP000002817">
    <property type="component" value="Unassembled WGS sequence"/>
</dbReference>
<dbReference type="SUPFAM" id="SSF54523">
    <property type="entry name" value="Pili subunits"/>
    <property type="match status" value="1"/>
</dbReference>
<evidence type="ECO:0000256" key="1">
    <source>
        <dbReference type="SAM" id="Phobius"/>
    </source>
</evidence>
<dbReference type="AlphaFoldDB" id="F9SPP7"/>
<dbReference type="InterPro" id="IPR012902">
    <property type="entry name" value="N_methyl_site"/>
</dbReference>
<reference evidence="2 3" key="1">
    <citation type="journal article" date="2012" name="Int. J. Syst. Evol. Microbiol.">
        <title>Vibrio caribbeanicus sp. nov., isolated from the marine sponge Scleritoderma cyanea.</title>
        <authorList>
            <person name="Hoffmann M."/>
            <person name="Monday S.R."/>
            <person name="Allard M.W."/>
            <person name="Strain E.A."/>
            <person name="Whittaker P."/>
            <person name="Naum M."/>
            <person name="McCarthy P.J."/>
            <person name="Lopez J.V."/>
            <person name="Fischer M."/>
            <person name="Brown E.W."/>
        </authorList>
    </citation>
    <scope>NUCLEOTIDE SEQUENCE [LARGE SCALE GENOMIC DNA]</scope>
    <source>
        <strain evidence="3">CIP 102891 / ATCC 33934</strain>
    </source>
</reference>
<name>F9SPP7_VIBOR</name>
<dbReference type="eggNOG" id="COG4968">
    <property type="taxonomic scope" value="Bacteria"/>
</dbReference>
<comment type="caution">
    <text evidence="2">The sequence shown here is derived from an EMBL/GenBank/DDBJ whole genome shotgun (WGS) entry which is preliminary data.</text>
</comment>
<proteinExistence type="predicted"/>
<dbReference type="InterPro" id="IPR045584">
    <property type="entry name" value="Pilin-like"/>
</dbReference>
<keyword evidence="1" id="KW-1133">Transmembrane helix</keyword>
<dbReference type="Pfam" id="PF07963">
    <property type="entry name" value="N_methyl"/>
    <property type="match status" value="1"/>
</dbReference>
<dbReference type="Gene3D" id="3.30.700.10">
    <property type="entry name" value="Glycoprotein, Type 4 Pilin"/>
    <property type="match status" value="1"/>
</dbReference>
<evidence type="ECO:0008006" key="4">
    <source>
        <dbReference type="Google" id="ProtNLM"/>
    </source>
</evidence>
<keyword evidence="1" id="KW-0472">Membrane</keyword>
<gene>
    <name evidence="2" type="ORF">VIOR3934_16411</name>
</gene>
<protein>
    <recommendedName>
        <fullName evidence="4">Methylation site containing protein</fullName>
    </recommendedName>
</protein>
<dbReference type="PANTHER" id="PTHR30093">
    <property type="entry name" value="GENERAL SECRETION PATHWAY PROTEIN G"/>
    <property type="match status" value="1"/>
</dbReference>
<dbReference type="PATRIC" id="fig|675816.5.peg.920"/>
<accession>F9SPP7</accession>
<dbReference type="RefSeq" id="WP_004416696.1">
    <property type="nucleotide sequence ID" value="NZ_ACZV01000005.1"/>
</dbReference>
<dbReference type="OrthoDB" id="6197717at2"/>
<dbReference type="STRING" id="675816.VIA_003461"/>
<dbReference type="PANTHER" id="PTHR30093:SF7">
    <property type="entry name" value="MSHA MAJOR PILIN SUBUNIT MSHA"/>
    <property type="match status" value="1"/>
</dbReference>
<feature type="transmembrane region" description="Helical" evidence="1">
    <location>
        <begin position="12"/>
        <end position="33"/>
    </location>
</feature>
<evidence type="ECO:0000313" key="3">
    <source>
        <dbReference type="Proteomes" id="UP000002817"/>
    </source>
</evidence>
<keyword evidence="1" id="KW-0812">Transmembrane</keyword>
<dbReference type="PROSITE" id="PS00409">
    <property type="entry name" value="PROKAR_NTER_METHYL"/>
    <property type="match status" value="1"/>
</dbReference>
<evidence type="ECO:0000313" key="2">
    <source>
        <dbReference type="EMBL" id="EGU52603.1"/>
    </source>
</evidence>
<organism evidence="2 3">
    <name type="scientific">Vibrio orientalis CIP 102891 = ATCC 33934</name>
    <dbReference type="NCBI Taxonomy" id="675816"/>
    <lineage>
        <taxon>Bacteria</taxon>
        <taxon>Pseudomonadati</taxon>
        <taxon>Pseudomonadota</taxon>
        <taxon>Gammaproteobacteria</taxon>
        <taxon>Vibrionales</taxon>
        <taxon>Vibrionaceae</taxon>
        <taxon>Vibrio</taxon>
        <taxon>Vibrio oreintalis group</taxon>
    </lineage>
</organism>